<name>A0A922L8F4_DERFA</name>
<gene>
    <name evidence="2" type="ORF">DERF_005181</name>
</gene>
<reference evidence="2" key="1">
    <citation type="submission" date="2013-05" db="EMBL/GenBank/DDBJ databases">
        <authorList>
            <person name="Yim A.K.Y."/>
            <person name="Chan T.F."/>
            <person name="Ji K.M."/>
            <person name="Liu X.Y."/>
            <person name="Zhou J.W."/>
            <person name="Li R.Q."/>
            <person name="Yang K.Y."/>
            <person name="Li J."/>
            <person name="Li M."/>
            <person name="Law P.T.W."/>
            <person name="Wu Y.L."/>
            <person name="Cai Z.L."/>
            <person name="Qin H."/>
            <person name="Bao Y."/>
            <person name="Leung R.K.K."/>
            <person name="Ng P.K.S."/>
            <person name="Zou J."/>
            <person name="Zhong X.J."/>
            <person name="Ran P.X."/>
            <person name="Zhong N.S."/>
            <person name="Liu Z.G."/>
            <person name="Tsui S.K.W."/>
        </authorList>
    </citation>
    <scope>NUCLEOTIDE SEQUENCE</scope>
    <source>
        <strain evidence="2">Derf</strain>
        <tissue evidence="2">Whole organism</tissue>
    </source>
</reference>
<evidence type="ECO:0000313" key="3">
    <source>
        <dbReference type="Proteomes" id="UP000790347"/>
    </source>
</evidence>
<comment type="caution">
    <text evidence="2">The sequence shown here is derived from an EMBL/GenBank/DDBJ whole genome shotgun (WGS) entry which is preliminary data.</text>
</comment>
<evidence type="ECO:0000313" key="2">
    <source>
        <dbReference type="EMBL" id="KAH9521532.1"/>
    </source>
</evidence>
<organism evidence="2 3">
    <name type="scientific">Dermatophagoides farinae</name>
    <name type="common">American house dust mite</name>
    <dbReference type="NCBI Taxonomy" id="6954"/>
    <lineage>
        <taxon>Eukaryota</taxon>
        <taxon>Metazoa</taxon>
        <taxon>Ecdysozoa</taxon>
        <taxon>Arthropoda</taxon>
        <taxon>Chelicerata</taxon>
        <taxon>Arachnida</taxon>
        <taxon>Acari</taxon>
        <taxon>Acariformes</taxon>
        <taxon>Sarcoptiformes</taxon>
        <taxon>Astigmata</taxon>
        <taxon>Psoroptidia</taxon>
        <taxon>Analgoidea</taxon>
        <taxon>Pyroglyphidae</taxon>
        <taxon>Dermatophagoidinae</taxon>
        <taxon>Dermatophagoides</taxon>
    </lineage>
</organism>
<evidence type="ECO:0000256" key="1">
    <source>
        <dbReference type="SAM" id="MobiDB-lite"/>
    </source>
</evidence>
<feature type="compositionally biased region" description="Acidic residues" evidence="1">
    <location>
        <begin position="15"/>
        <end position="25"/>
    </location>
</feature>
<feature type="region of interest" description="Disordered" evidence="1">
    <location>
        <begin position="15"/>
        <end position="43"/>
    </location>
</feature>
<reference evidence="2" key="2">
    <citation type="journal article" date="2022" name="Res Sq">
        <title>Comparative Genomics Reveals Insights into the Divergent Evolution of Astigmatic Mites and Household Pest Adaptations.</title>
        <authorList>
            <person name="Xiong Q."/>
            <person name="Wan A.T.-Y."/>
            <person name="Liu X.-Y."/>
            <person name="Fung C.S.-H."/>
            <person name="Xiao X."/>
            <person name="Malainual N."/>
            <person name="Hou J."/>
            <person name="Wang L."/>
            <person name="Wang M."/>
            <person name="Yang K."/>
            <person name="Cui Y."/>
            <person name="Leung E."/>
            <person name="Nong W."/>
            <person name="Shin S.-K."/>
            <person name="Au S."/>
            <person name="Jeong K.Y."/>
            <person name="Chew F.T."/>
            <person name="Hui J."/>
            <person name="Leung T.F."/>
            <person name="Tungtrongchitr A."/>
            <person name="Zhong N."/>
            <person name="Liu Z."/>
            <person name="Tsui S."/>
        </authorList>
    </citation>
    <scope>NUCLEOTIDE SEQUENCE</scope>
    <source>
        <strain evidence="2">Derf</strain>
        <tissue evidence="2">Whole organism</tissue>
    </source>
</reference>
<proteinExistence type="predicted"/>
<dbReference type="EMBL" id="ASGP02000002">
    <property type="protein sequence ID" value="KAH9521532.1"/>
    <property type="molecule type" value="Genomic_DNA"/>
</dbReference>
<dbReference type="AlphaFoldDB" id="A0A922L8F4"/>
<dbReference type="Proteomes" id="UP000790347">
    <property type="component" value="Unassembled WGS sequence"/>
</dbReference>
<protein>
    <submittedName>
        <fullName evidence="2">Uncharacterized protein</fullName>
    </submittedName>
</protein>
<sequence length="78" mass="9180">MWFFCCDYTIEDENEDDDYEVDDDGQVFPQYDSTKCRKNDDDDDDDYEQFTIAILKYWTSLSSSSFPNHLETSLSSSS</sequence>
<accession>A0A922L8F4</accession>
<keyword evidence="3" id="KW-1185">Reference proteome</keyword>